<dbReference type="RefSeq" id="WP_368652960.1">
    <property type="nucleotide sequence ID" value="NZ_CP162599.1"/>
</dbReference>
<dbReference type="PROSITE" id="PS50949">
    <property type="entry name" value="HTH_GNTR"/>
    <property type="match status" value="1"/>
</dbReference>
<keyword evidence="1" id="KW-0805">Transcription regulation</keyword>
<proteinExistence type="predicted"/>
<dbReference type="SUPFAM" id="SSF46785">
    <property type="entry name" value="Winged helix' DNA-binding domain"/>
    <property type="match status" value="1"/>
</dbReference>
<dbReference type="Pfam" id="PF00392">
    <property type="entry name" value="GntR"/>
    <property type="match status" value="1"/>
</dbReference>
<evidence type="ECO:0000256" key="1">
    <source>
        <dbReference type="ARBA" id="ARBA00023015"/>
    </source>
</evidence>
<dbReference type="PANTHER" id="PTHR43537:SF24">
    <property type="entry name" value="GLUCONATE OPERON TRANSCRIPTIONAL REPRESSOR"/>
    <property type="match status" value="1"/>
</dbReference>
<dbReference type="Pfam" id="PF07729">
    <property type="entry name" value="FCD"/>
    <property type="match status" value="1"/>
</dbReference>
<dbReference type="SMART" id="SM00345">
    <property type="entry name" value="HTH_GNTR"/>
    <property type="match status" value="1"/>
</dbReference>
<name>A0AB39HNH5_9BACI</name>
<evidence type="ECO:0000256" key="2">
    <source>
        <dbReference type="ARBA" id="ARBA00023125"/>
    </source>
</evidence>
<organism evidence="5">
    <name type="scientific">Ornithinibacillus sp. 4-3</name>
    <dbReference type="NCBI Taxonomy" id="3231488"/>
    <lineage>
        <taxon>Bacteria</taxon>
        <taxon>Bacillati</taxon>
        <taxon>Bacillota</taxon>
        <taxon>Bacilli</taxon>
        <taxon>Bacillales</taxon>
        <taxon>Bacillaceae</taxon>
        <taxon>Ornithinibacillus</taxon>
    </lineage>
</organism>
<dbReference type="SMART" id="SM00895">
    <property type="entry name" value="FCD"/>
    <property type="match status" value="1"/>
</dbReference>
<dbReference type="InterPro" id="IPR036390">
    <property type="entry name" value="WH_DNA-bd_sf"/>
</dbReference>
<protein>
    <submittedName>
        <fullName evidence="5">GntR family transcriptional regulator</fullName>
    </submittedName>
</protein>
<keyword evidence="2" id="KW-0238">DNA-binding</keyword>
<dbReference type="AlphaFoldDB" id="A0AB39HNH5"/>
<dbReference type="InterPro" id="IPR008920">
    <property type="entry name" value="TF_FadR/GntR_C"/>
</dbReference>
<dbReference type="Gene3D" id="1.20.120.530">
    <property type="entry name" value="GntR ligand-binding domain-like"/>
    <property type="match status" value="1"/>
</dbReference>
<evidence type="ECO:0000313" key="5">
    <source>
        <dbReference type="EMBL" id="XDK32239.1"/>
    </source>
</evidence>
<dbReference type="PANTHER" id="PTHR43537">
    <property type="entry name" value="TRANSCRIPTIONAL REGULATOR, GNTR FAMILY"/>
    <property type="match status" value="1"/>
</dbReference>
<accession>A0AB39HNH5</accession>
<dbReference type="GO" id="GO:0003700">
    <property type="term" value="F:DNA-binding transcription factor activity"/>
    <property type="evidence" value="ECO:0007669"/>
    <property type="project" value="InterPro"/>
</dbReference>
<dbReference type="GO" id="GO:0003677">
    <property type="term" value="F:DNA binding"/>
    <property type="evidence" value="ECO:0007669"/>
    <property type="project" value="UniProtKB-KW"/>
</dbReference>
<reference evidence="5" key="1">
    <citation type="submission" date="2024-07" db="EMBL/GenBank/DDBJ databases">
        <title>Halotolerant mesophilic bacterium Ornithinibacillus sp. 4-3, sp. nov., isolated from soil.</title>
        <authorList>
            <person name="Sidarenka A.V."/>
            <person name="Guliayeva D.E."/>
            <person name="Leanovich S.I."/>
            <person name="Hileuskaya K.S."/>
            <person name="Akhremchuk A.E."/>
            <person name="Sikolenko M.A."/>
            <person name="Valentovich L.N."/>
        </authorList>
    </citation>
    <scope>NUCLEOTIDE SEQUENCE</scope>
    <source>
        <strain evidence="5">4-3</strain>
    </source>
</reference>
<dbReference type="InterPro" id="IPR000524">
    <property type="entry name" value="Tscrpt_reg_HTH_GntR"/>
</dbReference>
<sequence>MRNDYLKEKLEKNPFIVLGEEVYKVLYNDIIQLNILPGTRLSESKIAKEFGTSRTPVKNAIDRLKEDGLVITEQGKAHVITLNKKEGRQLYEARLALEGYAVFLAATRINESQLEQLHQLVIEYNHSANTEDFLNHAYYDHEFHKIIMKAADSPYIMNLYETIESRILHYRNSLLINVPPDRFRTILSRAGKCHTAIYNAIRLGFAEIAKNEMERDINGMMDVFVEWN</sequence>
<dbReference type="CDD" id="cd07377">
    <property type="entry name" value="WHTH_GntR"/>
    <property type="match status" value="1"/>
</dbReference>
<evidence type="ECO:0000259" key="4">
    <source>
        <dbReference type="PROSITE" id="PS50949"/>
    </source>
</evidence>
<keyword evidence="3" id="KW-0804">Transcription</keyword>
<evidence type="ECO:0000256" key="3">
    <source>
        <dbReference type="ARBA" id="ARBA00023163"/>
    </source>
</evidence>
<dbReference type="InterPro" id="IPR011711">
    <property type="entry name" value="GntR_C"/>
</dbReference>
<gene>
    <name evidence="5" type="ORF">AB4Y30_14640</name>
</gene>
<dbReference type="SUPFAM" id="SSF48008">
    <property type="entry name" value="GntR ligand-binding domain-like"/>
    <property type="match status" value="1"/>
</dbReference>
<dbReference type="PRINTS" id="PR00035">
    <property type="entry name" value="HTHGNTR"/>
</dbReference>
<dbReference type="Gene3D" id="1.10.10.10">
    <property type="entry name" value="Winged helix-like DNA-binding domain superfamily/Winged helix DNA-binding domain"/>
    <property type="match status" value="1"/>
</dbReference>
<dbReference type="EMBL" id="CP162599">
    <property type="protein sequence ID" value="XDK32239.1"/>
    <property type="molecule type" value="Genomic_DNA"/>
</dbReference>
<dbReference type="InterPro" id="IPR036388">
    <property type="entry name" value="WH-like_DNA-bd_sf"/>
</dbReference>
<feature type="domain" description="HTH gntR-type" evidence="4">
    <location>
        <begin position="16"/>
        <end position="83"/>
    </location>
</feature>